<protein>
    <submittedName>
        <fullName evidence="3">Tripartite tricarboxylate transporter substrate binding protein</fullName>
    </submittedName>
</protein>
<keyword evidence="2" id="KW-0732">Signal</keyword>
<dbReference type="PIRSF" id="PIRSF017082">
    <property type="entry name" value="YflP"/>
    <property type="match status" value="1"/>
</dbReference>
<feature type="signal peptide" evidence="2">
    <location>
        <begin position="1"/>
        <end position="22"/>
    </location>
</feature>
<sequence length="323" mass="33868">MTPRRTLLALALAACAALPVQAQVGDWPKRQPVRLVSVFPPGGSVDQVARILAQQLTQQLGQTVIVENKVGASGSIGTGFVAHAAPDGYTYAVVFDTHGVNPSLIPNMPFDTKKDLAPVALLGTAPMVIATPVASEYKSFGDVVAASKAKKNVNFGTVGSGSLGHLAMALLGKNGGLEWTHVPYKGGGPLMQDAVAGHVPLSVASIVVTKPHIDSKRLRPLAVTTSKRSPDLPDVPTVAESGYAGFDAPAWWGVLTSARVPPEIVRRMNEEINKALKNPEVAGKLQGQGMTIVGGTPEAAKAFIDQQIDTWAVVVRENNIKAE</sequence>
<dbReference type="RefSeq" id="WP_187078814.1">
    <property type="nucleotide sequence ID" value="NZ_JACORT010000014.1"/>
</dbReference>
<dbReference type="PANTHER" id="PTHR42928:SF5">
    <property type="entry name" value="BLR1237 PROTEIN"/>
    <property type="match status" value="1"/>
</dbReference>
<dbReference type="InterPro" id="IPR005064">
    <property type="entry name" value="BUG"/>
</dbReference>
<evidence type="ECO:0000256" key="2">
    <source>
        <dbReference type="SAM" id="SignalP"/>
    </source>
</evidence>
<name>A0A923SDJ0_9BURK</name>
<accession>A0A923SDJ0</accession>
<dbReference type="CDD" id="cd13578">
    <property type="entry name" value="PBP2_Bug27"/>
    <property type="match status" value="1"/>
</dbReference>
<dbReference type="Proteomes" id="UP000608513">
    <property type="component" value="Unassembled WGS sequence"/>
</dbReference>
<evidence type="ECO:0000256" key="1">
    <source>
        <dbReference type="ARBA" id="ARBA00006987"/>
    </source>
</evidence>
<reference evidence="3" key="1">
    <citation type="submission" date="2020-08" db="EMBL/GenBank/DDBJ databases">
        <title>Ramlibacter sp. USB13 16S ribosomal RNA gene genome sequencing and assembly.</title>
        <authorList>
            <person name="Kang M."/>
        </authorList>
    </citation>
    <scope>NUCLEOTIDE SEQUENCE</scope>
    <source>
        <strain evidence="3">USB13</strain>
    </source>
</reference>
<proteinExistence type="inferred from homology"/>
<dbReference type="InterPro" id="IPR042100">
    <property type="entry name" value="Bug_dom1"/>
</dbReference>
<dbReference type="PANTHER" id="PTHR42928">
    <property type="entry name" value="TRICARBOXYLATE-BINDING PROTEIN"/>
    <property type="match status" value="1"/>
</dbReference>
<comment type="similarity">
    <text evidence="1">Belongs to the UPF0065 (bug) family.</text>
</comment>
<feature type="chain" id="PRO_5036950033" evidence="2">
    <location>
        <begin position="23"/>
        <end position="323"/>
    </location>
</feature>
<dbReference type="SUPFAM" id="SSF53850">
    <property type="entry name" value="Periplasmic binding protein-like II"/>
    <property type="match status" value="1"/>
</dbReference>
<keyword evidence="4" id="KW-1185">Reference proteome</keyword>
<gene>
    <name evidence="3" type="ORF">H8N03_24235</name>
</gene>
<dbReference type="AlphaFoldDB" id="A0A923SDJ0"/>
<dbReference type="EMBL" id="JACORT010000014">
    <property type="protein sequence ID" value="MBC5786070.1"/>
    <property type="molecule type" value="Genomic_DNA"/>
</dbReference>
<comment type="caution">
    <text evidence="3">The sequence shown here is derived from an EMBL/GenBank/DDBJ whole genome shotgun (WGS) entry which is preliminary data.</text>
</comment>
<dbReference type="Gene3D" id="3.40.190.10">
    <property type="entry name" value="Periplasmic binding protein-like II"/>
    <property type="match status" value="1"/>
</dbReference>
<evidence type="ECO:0000313" key="4">
    <source>
        <dbReference type="Proteomes" id="UP000608513"/>
    </source>
</evidence>
<organism evidence="3 4">
    <name type="scientific">Ramlibacter cellulosilyticus</name>
    <dbReference type="NCBI Taxonomy" id="2764187"/>
    <lineage>
        <taxon>Bacteria</taxon>
        <taxon>Pseudomonadati</taxon>
        <taxon>Pseudomonadota</taxon>
        <taxon>Betaproteobacteria</taxon>
        <taxon>Burkholderiales</taxon>
        <taxon>Comamonadaceae</taxon>
        <taxon>Ramlibacter</taxon>
    </lineage>
</organism>
<dbReference type="Pfam" id="PF03401">
    <property type="entry name" value="TctC"/>
    <property type="match status" value="1"/>
</dbReference>
<evidence type="ECO:0000313" key="3">
    <source>
        <dbReference type="EMBL" id="MBC5786070.1"/>
    </source>
</evidence>
<dbReference type="Gene3D" id="3.40.190.150">
    <property type="entry name" value="Bordetella uptake gene, domain 1"/>
    <property type="match status" value="1"/>
</dbReference>